<name>A0ABQ5HD58_9ASTR</name>
<proteinExistence type="predicted"/>
<evidence type="ECO:0000313" key="1">
    <source>
        <dbReference type="EMBL" id="GJT85379.1"/>
    </source>
</evidence>
<reference evidence="1" key="1">
    <citation type="journal article" date="2022" name="Int. J. Mol. Sci.">
        <title>Draft Genome of Tanacetum Coccineum: Genomic Comparison of Closely Related Tanacetum-Family Plants.</title>
        <authorList>
            <person name="Yamashiro T."/>
            <person name="Shiraishi A."/>
            <person name="Nakayama K."/>
            <person name="Satake H."/>
        </authorList>
    </citation>
    <scope>NUCLEOTIDE SEQUENCE</scope>
</reference>
<gene>
    <name evidence="1" type="ORF">Tco_1067096</name>
</gene>
<sequence>MLAPSGGGLILYQAYGNLYAMTGRKSHLFKDKQIPSVGVFDKVFSTWMAFGGNTRDLGSFREETNKITDLYQIHEVALFTKRGDGVEGIKRRRHDISNDGVRDLATLSGSGRLKEDIESSTWRRRQDFNATPSQ</sequence>
<reference evidence="1" key="2">
    <citation type="submission" date="2022-01" db="EMBL/GenBank/DDBJ databases">
        <authorList>
            <person name="Yamashiro T."/>
            <person name="Shiraishi A."/>
            <person name="Satake H."/>
            <person name="Nakayama K."/>
        </authorList>
    </citation>
    <scope>NUCLEOTIDE SEQUENCE</scope>
</reference>
<dbReference type="EMBL" id="BQNB010019445">
    <property type="protein sequence ID" value="GJT85379.1"/>
    <property type="molecule type" value="Genomic_DNA"/>
</dbReference>
<dbReference type="Proteomes" id="UP001151760">
    <property type="component" value="Unassembled WGS sequence"/>
</dbReference>
<accession>A0ABQ5HD58</accession>
<evidence type="ECO:0000313" key="2">
    <source>
        <dbReference type="Proteomes" id="UP001151760"/>
    </source>
</evidence>
<comment type="caution">
    <text evidence="1">The sequence shown here is derived from an EMBL/GenBank/DDBJ whole genome shotgun (WGS) entry which is preliminary data.</text>
</comment>
<keyword evidence="2" id="KW-1185">Reference proteome</keyword>
<organism evidence="1 2">
    <name type="scientific">Tanacetum coccineum</name>
    <dbReference type="NCBI Taxonomy" id="301880"/>
    <lineage>
        <taxon>Eukaryota</taxon>
        <taxon>Viridiplantae</taxon>
        <taxon>Streptophyta</taxon>
        <taxon>Embryophyta</taxon>
        <taxon>Tracheophyta</taxon>
        <taxon>Spermatophyta</taxon>
        <taxon>Magnoliopsida</taxon>
        <taxon>eudicotyledons</taxon>
        <taxon>Gunneridae</taxon>
        <taxon>Pentapetalae</taxon>
        <taxon>asterids</taxon>
        <taxon>campanulids</taxon>
        <taxon>Asterales</taxon>
        <taxon>Asteraceae</taxon>
        <taxon>Asteroideae</taxon>
        <taxon>Anthemideae</taxon>
        <taxon>Anthemidinae</taxon>
        <taxon>Tanacetum</taxon>
    </lineage>
</organism>
<protein>
    <submittedName>
        <fullName evidence="1">Uncharacterized protein</fullName>
    </submittedName>
</protein>